<dbReference type="EMBL" id="CP004025">
    <property type="protein sequence ID" value="AGC48142.1"/>
    <property type="molecule type" value="Genomic_DNA"/>
</dbReference>
<evidence type="ECO:0000313" key="6">
    <source>
        <dbReference type="Proteomes" id="UP000011131"/>
    </source>
</evidence>
<dbReference type="eggNOG" id="COG1902">
    <property type="taxonomic scope" value="Bacteria"/>
</dbReference>
<feature type="domain" description="NADH:flavin oxidoreductase/NADH oxidase N-terminal" evidence="4">
    <location>
        <begin position="2"/>
        <end position="327"/>
    </location>
</feature>
<dbReference type="OrthoDB" id="9784632at2"/>
<dbReference type="PANTHER" id="PTHR22893:SF91">
    <property type="entry name" value="NADPH DEHYDROGENASE 2-RELATED"/>
    <property type="match status" value="1"/>
</dbReference>
<dbReference type="Gene3D" id="3.20.20.70">
    <property type="entry name" value="Aldolase class I"/>
    <property type="match status" value="1"/>
</dbReference>
<dbReference type="GO" id="GO:0010181">
    <property type="term" value="F:FMN binding"/>
    <property type="evidence" value="ECO:0007669"/>
    <property type="project" value="InterPro"/>
</dbReference>
<dbReference type="FunFam" id="3.20.20.70:FF:000059">
    <property type="entry name" value="N-ethylmaleimide reductase, FMN-linked"/>
    <property type="match status" value="1"/>
</dbReference>
<evidence type="ECO:0000313" key="5">
    <source>
        <dbReference type="EMBL" id="AGC48142.1"/>
    </source>
</evidence>
<evidence type="ECO:0000256" key="3">
    <source>
        <dbReference type="ARBA" id="ARBA00023002"/>
    </source>
</evidence>
<gene>
    <name evidence="5" type="ordered locus">MYSTI_06869</name>
</gene>
<dbReference type="AlphaFoldDB" id="L7UKS7"/>
<dbReference type="Pfam" id="PF00724">
    <property type="entry name" value="Oxidored_FMN"/>
    <property type="match status" value="1"/>
</dbReference>
<dbReference type="RefSeq" id="WP_015352396.1">
    <property type="nucleotide sequence ID" value="NC_020126.1"/>
</dbReference>
<organism evidence="5 6">
    <name type="scientific">Myxococcus stipitatus (strain DSM 14675 / JCM 12634 / Mx s8)</name>
    <dbReference type="NCBI Taxonomy" id="1278073"/>
    <lineage>
        <taxon>Bacteria</taxon>
        <taxon>Pseudomonadati</taxon>
        <taxon>Myxococcota</taxon>
        <taxon>Myxococcia</taxon>
        <taxon>Myxococcales</taxon>
        <taxon>Cystobacterineae</taxon>
        <taxon>Myxococcaceae</taxon>
        <taxon>Myxococcus</taxon>
    </lineage>
</organism>
<keyword evidence="3" id="KW-0560">Oxidoreductase</keyword>
<dbReference type="InterPro" id="IPR013785">
    <property type="entry name" value="Aldolase_TIM"/>
</dbReference>
<dbReference type="GO" id="GO:0005829">
    <property type="term" value="C:cytosol"/>
    <property type="evidence" value="ECO:0007669"/>
    <property type="project" value="UniProtKB-ARBA"/>
</dbReference>
<comment type="cofactor">
    <cofactor evidence="1">
        <name>FMN</name>
        <dbReference type="ChEBI" id="CHEBI:58210"/>
    </cofactor>
</comment>
<evidence type="ECO:0000256" key="2">
    <source>
        <dbReference type="ARBA" id="ARBA00005979"/>
    </source>
</evidence>
<dbReference type="PATRIC" id="fig|1278073.3.peg.6975"/>
<dbReference type="PANTHER" id="PTHR22893">
    <property type="entry name" value="NADH OXIDOREDUCTASE-RELATED"/>
    <property type="match status" value="1"/>
</dbReference>
<comment type="similarity">
    <text evidence="2">Belongs to the NADH:flavin oxidoreductase/NADH oxidase family.</text>
</comment>
<dbReference type="SUPFAM" id="SSF51395">
    <property type="entry name" value="FMN-linked oxidoreductases"/>
    <property type="match status" value="1"/>
</dbReference>
<dbReference type="STRING" id="1278073.MYSTI_06869"/>
<dbReference type="CDD" id="cd02933">
    <property type="entry name" value="OYE_like_FMN"/>
    <property type="match status" value="1"/>
</dbReference>
<dbReference type="KEGG" id="msd:MYSTI_06869"/>
<reference evidence="5 6" key="1">
    <citation type="journal article" date="2013" name="Genome Announc.">
        <title>Complete genome sequence of Myxococcus stipitatus strain DSM 14675, a fruiting myxobacterium.</title>
        <authorList>
            <person name="Huntley S."/>
            <person name="Kneip S."/>
            <person name="Treuner-Lange A."/>
            <person name="Sogaard-Andersen L."/>
        </authorList>
    </citation>
    <scope>NUCLEOTIDE SEQUENCE [LARGE SCALE GENOMIC DNA]</scope>
    <source>
        <strain evidence="6">DSM 14675 / JCM 12634 / Mx s8</strain>
    </source>
</reference>
<dbReference type="Proteomes" id="UP000011131">
    <property type="component" value="Chromosome"/>
</dbReference>
<evidence type="ECO:0000259" key="4">
    <source>
        <dbReference type="Pfam" id="PF00724"/>
    </source>
</evidence>
<name>L7UKS7_MYXSD</name>
<accession>L7UKS7</accession>
<dbReference type="InterPro" id="IPR045247">
    <property type="entry name" value="Oye-like"/>
</dbReference>
<sequence>MDLFSSFRLGNIELSNRVVMAPMTRSRAIGGLPNALMRDYYTQRATAGLIITEGVAPSANGLGYARTPGIFSQAQIEGWKAVTSSVHAAGGRIFAQLMHVGRIGHPLNMAKGTRIVAPSAVRSGGAMYTDQQAMQPFPEPEAMNEADLVQAREEFVQAARNAVAAGFDGIEVHSGNGYLLEQFLHPHTNRREDVYGGSAENRSRFVVEVTRAIAAAIGPERVGIRFTPFSTFNDLPERDGVKEQYVGLARELRGIAYLHLVASPHPDFAATEAAIRDAFGGHTILNGGLLQDTAQQALASGRAELLAFGKPFIANPDLVSRMKRGAELASPHPQTFYTPGAEGYVDYPAAL</sequence>
<protein>
    <submittedName>
        <fullName evidence="5">NADH:flavin oxidoreductase</fullName>
    </submittedName>
</protein>
<dbReference type="HOGENOM" id="CLU_012153_0_0_7"/>
<proteinExistence type="inferred from homology"/>
<evidence type="ECO:0000256" key="1">
    <source>
        <dbReference type="ARBA" id="ARBA00001917"/>
    </source>
</evidence>
<dbReference type="GO" id="GO:0016628">
    <property type="term" value="F:oxidoreductase activity, acting on the CH-CH group of donors, NAD or NADP as acceptor"/>
    <property type="evidence" value="ECO:0007669"/>
    <property type="project" value="UniProtKB-ARBA"/>
</dbReference>
<keyword evidence="6" id="KW-1185">Reference proteome</keyword>
<dbReference type="InterPro" id="IPR001155">
    <property type="entry name" value="OxRdtase_FMN_N"/>
</dbReference>